<dbReference type="GO" id="GO:0005576">
    <property type="term" value="C:extracellular region"/>
    <property type="evidence" value="ECO:0007669"/>
    <property type="project" value="UniProtKB-SubCell"/>
</dbReference>
<dbReference type="GO" id="GO:0046872">
    <property type="term" value="F:metal ion binding"/>
    <property type="evidence" value="ECO:0007669"/>
    <property type="project" value="UniProtKB-UniRule"/>
</dbReference>
<feature type="binding site" description="axial binding residue" evidence="17">
    <location>
        <position position="211"/>
    </location>
    <ligand>
        <name>heme b</name>
        <dbReference type="ChEBI" id="CHEBI:60344"/>
    </ligand>
    <ligandPart>
        <name>Fe</name>
        <dbReference type="ChEBI" id="CHEBI:18248"/>
    </ligandPart>
</feature>
<evidence type="ECO:0000256" key="1">
    <source>
        <dbReference type="ARBA" id="ARBA00000189"/>
    </source>
</evidence>
<dbReference type="FunFam" id="1.10.420.10:FF:000006">
    <property type="entry name" value="Peroxidase"/>
    <property type="match status" value="1"/>
</dbReference>
<evidence type="ECO:0000256" key="4">
    <source>
        <dbReference type="ARBA" id="ARBA00006873"/>
    </source>
</evidence>
<dbReference type="OMA" id="LAQCTNF"/>
<dbReference type="PRINTS" id="PR00458">
    <property type="entry name" value="PEROXIDASE"/>
</dbReference>
<feature type="disulfide bond" evidence="19">
    <location>
        <begin position="53"/>
        <end position="133"/>
    </location>
</feature>
<comment type="subcellular location">
    <subcellularLocation>
        <location evidence="3 20">Secreted</location>
    </subcellularLocation>
</comment>
<dbReference type="InterPro" id="IPR002016">
    <property type="entry name" value="Haem_peroxidase"/>
</dbReference>
<dbReference type="PROSITE" id="PS50873">
    <property type="entry name" value="PEROXIDASE_4"/>
    <property type="match status" value="1"/>
</dbReference>
<gene>
    <name evidence="22" type="ORF">PHAVU_010G066600g</name>
</gene>
<dbReference type="InterPro" id="IPR033905">
    <property type="entry name" value="Secretory_peroxidase"/>
</dbReference>
<dbReference type="PANTHER" id="PTHR31388">
    <property type="entry name" value="PEROXIDASE 72-RELATED"/>
    <property type="match status" value="1"/>
</dbReference>
<feature type="binding site" evidence="17">
    <location>
        <position position="256"/>
    </location>
    <ligand>
        <name>Ca(2+)</name>
        <dbReference type="ChEBI" id="CHEBI:29108"/>
        <label>2</label>
    </ligand>
</feature>
<evidence type="ECO:0000256" key="16">
    <source>
        <dbReference type="PIRSR" id="PIRSR600823-2"/>
    </source>
</evidence>
<evidence type="ECO:0000256" key="8">
    <source>
        <dbReference type="ARBA" id="ARBA00022723"/>
    </source>
</evidence>
<dbReference type="Gene3D" id="1.10.520.10">
    <property type="match status" value="1"/>
</dbReference>
<dbReference type="OrthoDB" id="2113341at2759"/>
<keyword evidence="20" id="KW-0376">Hydrogen peroxide</keyword>
<dbReference type="PROSITE" id="PS00436">
    <property type="entry name" value="PEROXIDASE_2"/>
    <property type="match status" value="1"/>
</dbReference>
<dbReference type="GO" id="GO:0006979">
    <property type="term" value="P:response to oxidative stress"/>
    <property type="evidence" value="ECO:0007669"/>
    <property type="project" value="UniProtKB-UniRule"/>
</dbReference>
<feature type="chain" id="PRO_5005148938" description="Peroxidase" evidence="20">
    <location>
        <begin position="24"/>
        <end position="336"/>
    </location>
</feature>
<keyword evidence="23" id="KW-1185">Reference proteome</keyword>
<keyword evidence="10 17" id="KW-0106">Calcium</keyword>
<feature type="binding site" evidence="17">
    <location>
        <position position="90"/>
    </location>
    <ligand>
        <name>Ca(2+)</name>
        <dbReference type="ChEBI" id="CHEBI:29108"/>
        <label>1</label>
    </ligand>
</feature>
<dbReference type="GO" id="GO:0140825">
    <property type="term" value="F:lactoperoxidase activity"/>
    <property type="evidence" value="ECO:0007669"/>
    <property type="project" value="UniProtKB-EC"/>
</dbReference>
<feature type="binding site" evidence="17">
    <location>
        <position position="92"/>
    </location>
    <ligand>
        <name>Ca(2+)</name>
        <dbReference type="ChEBI" id="CHEBI:29108"/>
        <label>1</label>
    </ligand>
</feature>
<comment type="similarity">
    <text evidence="20">Belongs to the peroxidase family. Classical plant (class III) peroxidase subfamily.</text>
</comment>
<dbReference type="PROSITE" id="PS00435">
    <property type="entry name" value="PEROXIDASE_1"/>
    <property type="match status" value="1"/>
</dbReference>
<dbReference type="GO" id="GO:0042744">
    <property type="term" value="P:hydrogen peroxide catabolic process"/>
    <property type="evidence" value="ECO:0007669"/>
    <property type="project" value="UniProtKB-KW"/>
</dbReference>
<dbReference type="CDD" id="cd00693">
    <property type="entry name" value="secretory_peroxidase"/>
    <property type="match status" value="1"/>
</dbReference>
<evidence type="ECO:0000256" key="17">
    <source>
        <dbReference type="PIRSR" id="PIRSR600823-3"/>
    </source>
</evidence>
<protein>
    <recommendedName>
        <fullName evidence="5 20">Peroxidase</fullName>
        <ecNumber evidence="5 20">1.11.1.7</ecNumber>
    </recommendedName>
</protein>
<dbReference type="PhylomeDB" id="V7AN25"/>
<evidence type="ECO:0000256" key="7">
    <source>
        <dbReference type="ARBA" id="ARBA00022617"/>
    </source>
</evidence>
<evidence type="ECO:0000256" key="12">
    <source>
        <dbReference type="ARBA" id="ARBA00023004"/>
    </source>
</evidence>
<keyword evidence="20" id="KW-0964">Secreted</keyword>
<feature type="active site" description="Proton acceptor" evidence="15">
    <location>
        <position position="84"/>
    </location>
</feature>
<keyword evidence="12 17" id="KW-0408">Iron</keyword>
<feature type="binding site" evidence="17">
    <location>
        <position position="212"/>
    </location>
    <ligand>
        <name>Ca(2+)</name>
        <dbReference type="ChEBI" id="CHEBI:29108"/>
        <label>2</label>
    </ligand>
</feature>
<feature type="disulfide bond" evidence="19">
    <location>
        <begin position="139"/>
        <end position="332"/>
    </location>
</feature>
<comment type="catalytic activity">
    <reaction evidence="1 20">
        <text>2 a phenolic donor + H2O2 = 2 a phenolic radical donor + 2 H2O</text>
        <dbReference type="Rhea" id="RHEA:56136"/>
        <dbReference type="ChEBI" id="CHEBI:15377"/>
        <dbReference type="ChEBI" id="CHEBI:16240"/>
        <dbReference type="ChEBI" id="CHEBI:139520"/>
        <dbReference type="ChEBI" id="CHEBI:139521"/>
        <dbReference type="EC" id="1.11.1.7"/>
    </reaction>
</comment>
<keyword evidence="9 20" id="KW-0732">Signal</keyword>
<evidence type="ECO:0000313" key="23">
    <source>
        <dbReference type="Proteomes" id="UP000000226"/>
    </source>
</evidence>
<feature type="binding site" evidence="17">
    <location>
        <position position="106"/>
    </location>
    <ligand>
        <name>Ca(2+)</name>
        <dbReference type="ChEBI" id="CHEBI:29108"/>
        <label>1</label>
    </ligand>
</feature>
<evidence type="ECO:0000256" key="10">
    <source>
        <dbReference type="ARBA" id="ARBA00022837"/>
    </source>
</evidence>
<comment type="similarity">
    <text evidence="4">Belongs to the peroxidase family. Ascorbate peroxidase subfamily.</text>
</comment>
<feature type="binding site" evidence="17">
    <location>
        <position position="94"/>
    </location>
    <ligand>
        <name>Ca(2+)</name>
        <dbReference type="ChEBI" id="CHEBI:29108"/>
        <label>1</label>
    </ligand>
</feature>
<dbReference type="EMBL" id="CM002297">
    <property type="protein sequence ID" value="ESW06670.1"/>
    <property type="molecule type" value="Genomic_DNA"/>
</dbReference>
<keyword evidence="6 20" id="KW-0575">Peroxidase</keyword>
<dbReference type="PANTHER" id="PTHR31388:SF132">
    <property type="entry name" value="PEROXIDASE"/>
    <property type="match status" value="1"/>
</dbReference>
<dbReference type="InterPro" id="IPR000823">
    <property type="entry name" value="Peroxidase_pln"/>
</dbReference>
<evidence type="ECO:0000259" key="21">
    <source>
        <dbReference type="PROSITE" id="PS50873"/>
    </source>
</evidence>
<dbReference type="SMR" id="V7AN25"/>
<organism evidence="22 23">
    <name type="scientific">Phaseolus vulgaris</name>
    <name type="common">Kidney bean</name>
    <name type="synonym">French bean</name>
    <dbReference type="NCBI Taxonomy" id="3885"/>
    <lineage>
        <taxon>Eukaryota</taxon>
        <taxon>Viridiplantae</taxon>
        <taxon>Streptophyta</taxon>
        <taxon>Embryophyta</taxon>
        <taxon>Tracheophyta</taxon>
        <taxon>Spermatophyta</taxon>
        <taxon>Magnoliopsida</taxon>
        <taxon>eudicotyledons</taxon>
        <taxon>Gunneridae</taxon>
        <taxon>Pentapetalae</taxon>
        <taxon>rosids</taxon>
        <taxon>fabids</taxon>
        <taxon>Fabales</taxon>
        <taxon>Fabaceae</taxon>
        <taxon>Papilionoideae</taxon>
        <taxon>50 kb inversion clade</taxon>
        <taxon>NPAAA clade</taxon>
        <taxon>indigoferoid/millettioid clade</taxon>
        <taxon>Phaseoleae</taxon>
        <taxon>Phaseolus</taxon>
    </lineage>
</organism>
<feature type="disulfide bond" evidence="19">
    <location>
        <begin position="86"/>
        <end position="91"/>
    </location>
</feature>
<dbReference type="InterPro" id="IPR019794">
    <property type="entry name" value="Peroxidases_AS"/>
</dbReference>
<dbReference type="FunFam" id="1.10.520.10:FF:000009">
    <property type="entry name" value="Peroxidase"/>
    <property type="match status" value="1"/>
</dbReference>
<dbReference type="GO" id="GO:0020037">
    <property type="term" value="F:heme binding"/>
    <property type="evidence" value="ECO:0007669"/>
    <property type="project" value="UniProtKB-UniRule"/>
</dbReference>
<name>V7AN25_PHAVU</name>
<proteinExistence type="inferred from homology"/>
<comment type="cofactor">
    <cofactor evidence="17 20">
        <name>Ca(2+)</name>
        <dbReference type="ChEBI" id="CHEBI:29108"/>
    </cofactor>
    <text evidence="17 20">Binds 2 calcium ions per subunit.</text>
</comment>
<feature type="binding site" evidence="17">
    <location>
        <position position="85"/>
    </location>
    <ligand>
        <name>Ca(2+)</name>
        <dbReference type="ChEBI" id="CHEBI:29108"/>
        <label>1</label>
    </ligand>
</feature>
<accession>V7AN25</accession>
<evidence type="ECO:0000256" key="3">
    <source>
        <dbReference type="ARBA" id="ARBA00004613"/>
    </source>
</evidence>
<evidence type="ECO:0000256" key="13">
    <source>
        <dbReference type="ARBA" id="ARBA00023157"/>
    </source>
</evidence>
<feature type="domain" description="Plant heme peroxidase family profile" evidence="21">
    <location>
        <begin position="43"/>
        <end position="336"/>
    </location>
</feature>
<comment type="function">
    <text evidence="2">Removal of H(2)O(2), oxidation of toxic reductants, biosynthesis and degradation of lignin, suberization, auxin catabolism, response to environmental stresses such as wounding, pathogen attack and oxidative stress. These functions might be dependent on each isozyme/isoform in each plant tissue.</text>
</comment>
<dbReference type="SUPFAM" id="SSF48113">
    <property type="entry name" value="Heme-dependent peroxidases"/>
    <property type="match status" value="1"/>
</dbReference>
<keyword evidence="7 20" id="KW-0349">Heme</keyword>
<feature type="binding site" evidence="16">
    <location>
        <position position="181"/>
    </location>
    <ligand>
        <name>substrate</name>
    </ligand>
</feature>
<feature type="disulfide bond" evidence="19">
    <location>
        <begin position="218"/>
        <end position="243"/>
    </location>
</feature>
<evidence type="ECO:0000256" key="9">
    <source>
        <dbReference type="ARBA" id="ARBA00022729"/>
    </source>
</evidence>
<evidence type="ECO:0000256" key="18">
    <source>
        <dbReference type="PIRSR" id="PIRSR600823-4"/>
    </source>
</evidence>
<dbReference type="eggNOG" id="ENOG502QU1K">
    <property type="taxonomic scope" value="Eukaryota"/>
</dbReference>
<dbReference type="Gramene" id="ESW06670">
    <property type="protein sequence ID" value="ESW06670"/>
    <property type="gene ID" value="PHAVU_010G066600g"/>
</dbReference>
<dbReference type="PRINTS" id="PR00461">
    <property type="entry name" value="PLPEROXIDASE"/>
</dbReference>
<evidence type="ECO:0000256" key="6">
    <source>
        <dbReference type="ARBA" id="ARBA00022559"/>
    </source>
</evidence>
<evidence type="ECO:0000256" key="14">
    <source>
        <dbReference type="ARBA" id="ARBA00023180"/>
    </source>
</evidence>
<keyword evidence="13 19" id="KW-1015">Disulfide bond</keyword>
<dbReference type="Pfam" id="PF00141">
    <property type="entry name" value="peroxidase"/>
    <property type="match status" value="1"/>
</dbReference>
<feature type="binding site" evidence="17">
    <location>
        <position position="88"/>
    </location>
    <ligand>
        <name>Ca(2+)</name>
        <dbReference type="ChEBI" id="CHEBI:29108"/>
        <label>1</label>
    </ligand>
</feature>
<dbReference type="InterPro" id="IPR010255">
    <property type="entry name" value="Haem_peroxidase_sf"/>
</dbReference>
<dbReference type="InterPro" id="IPR019793">
    <property type="entry name" value="Peroxidases_heam-ligand_BS"/>
</dbReference>
<dbReference type="STRING" id="3885.V7AN25"/>
<evidence type="ECO:0000256" key="2">
    <source>
        <dbReference type="ARBA" id="ARBA00002322"/>
    </source>
</evidence>
<comment type="cofactor">
    <cofactor evidence="17 20">
        <name>heme b</name>
        <dbReference type="ChEBI" id="CHEBI:60344"/>
    </cofactor>
    <text evidence="17 20">Binds 1 heme b (iron(II)-protoporphyrin IX) group per subunit.</text>
</comment>
<dbReference type="Gene3D" id="1.10.420.10">
    <property type="entry name" value="Peroxidase, domain 2"/>
    <property type="match status" value="1"/>
</dbReference>
<evidence type="ECO:0000256" key="19">
    <source>
        <dbReference type="PIRSR" id="PIRSR600823-5"/>
    </source>
</evidence>
<keyword evidence="14" id="KW-0325">Glycoprotein</keyword>
<dbReference type="EC" id="1.11.1.7" evidence="5 20"/>
<evidence type="ECO:0000256" key="20">
    <source>
        <dbReference type="RuleBase" id="RU362060"/>
    </source>
</evidence>
<evidence type="ECO:0000256" key="11">
    <source>
        <dbReference type="ARBA" id="ARBA00023002"/>
    </source>
</evidence>
<feature type="site" description="Transition state stabilizer" evidence="18">
    <location>
        <position position="80"/>
    </location>
</feature>
<keyword evidence="11 20" id="KW-0560">Oxidoreductase</keyword>
<keyword evidence="8 17" id="KW-0479">Metal-binding</keyword>
<feature type="signal peptide" evidence="20">
    <location>
        <begin position="1"/>
        <end position="23"/>
    </location>
</feature>
<evidence type="ECO:0000256" key="15">
    <source>
        <dbReference type="PIRSR" id="PIRSR600823-1"/>
    </source>
</evidence>
<dbReference type="AlphaFoldDB" id="V7AN25"/>
<reference evidence="23" key="1">
    <citation type="journal article" date="2014" name="Nat. Genet.">
        <title>A reference genome for common bean and genome-wide analysis of dual domestications.</title>
        <authorList>
            <person name="Schmutz J."/>
            <person name="McClean P.E."/>
            <person name="Mamidi S."/>
            <person name="Wu G.A."/>
            <person name="Cannon S.B."/>
            <person name="Grimwood J."/>
            <person name="Jenkins J."/>
            <person name="Shu S."/>
            <person name="Song Q."/>
            <person name="Chavarro C."/>
            <person name="Torres-Torres M."/>
            <person name="Geffroy V."/>
            <person name="Moghaddam S.M."/>
            <person name="Gao D."/>
            <person name="Abernathy B."/>
            <person name="Barry K."/>
            <person name="Blair M."/>
            <person name="Brick M.A."/>
            <person name="Chovatia M."/>
            <person name="Gepts P."/>
            <person name="Goodstein D.M."/>
            <person name="Gonzales M."/>
            <person name="Hellsten U."/>
            <person name="Hyten D.L."/>
            <person name="Jia G."/>
            <person name="Kelly J.D."/>
            <person name="Kudrna D."/>
            <person name="Lee R."/>
            <person name="Richard M.M."/>
            <person name="Miklas P.N."/>
            <person name="Osorno J.M."/>
            <person name="Rodrigues J."/>
            <person name="Thareau V."/>
            <person name="Urrea C.A."/>
            <person name="Wang M."/>
            <person name="Yu Y."/>
            <person name="Zhang M."/>
            <person name="Wing R.A."/>
            <person name="Cregan P.B."/>
            <person name="Rokhsar D.S."/>
            <person name="Jackson S.A."/>
        </authorList>
    </citation>
    <scope>NUCLEOTIDE SEQUENCE [LARGE SCALE GENOMIC DNA]</scope>
    <source>
        <strain evidence="23">cv. G19833</strain>
    </source>
</reference>
<evidence type="ECO:0000256" key="5">
    <source>
        <dbReference type="ARBA" id="ARBA00012313"/>
    </source>
</evidence>
<dbReference type="Proteomes" id="UP000000226">
    <property type="component" value="Chromosome 10"/>
</dbReference>
<evidence type="ECO:0000313" key="22">
    <source>
        <dbReference type="EMBL" id="ESW06670.1"/>
    </source>
</evidence>
<feature type="binding site" evidence="17">
    <location>
        <position position="264"/>
    </location>
    <ligand>
        <name>Ca(2+)</name>
        <dbReference type="ChEBI" id="CHEBI:29108"/>
        <label>2</label>
    </ligand>
</feature>
<sequence>MAGSSQQRVKICLVLCLVGIVSAAEYSTSSSSTTSSGSSSNYLLNPLFYVSKCPRALDTIKKLVTNAVLYEPRMGASLLRLHFHDCFVQGCDASVLLKDTATFKGEQGALPNVNSLRGFEVIENIKAELERQCPGVVSCADILTVAARDSVVALGGVGWPLGLGRRDSTTASLSGANSDLPSPFLNFDGLVAAFQKKRFTVNEMVALSGAHTIGSARCLLFRSRIYNATDIDSSYAEELKANCPKQGGDSNLSPIDTTSKNVFDSSYYTNLISKKGLFHSDQQLFSGVSAALQVKTYSSFPLLFKFDFANAMVKMSNLSPLTGNQGQIRNVCSRVN</sequence>